<dbReference type="SUPFAM" id="SSF49464">
    <property type="entry name" value="Carboxypeptidase regulatory domain-like"/>
    <property type="match status" value="1"/>
</dbReference>
<dbReference type="NCBIfam" id="TIGR04057">
    <property type="entry name" value="SusC_RagA_signa"/>
    <property type="match status" value="1"/>
</dbReference>
<dbReference type="FunFam" id="2.170.130.10:FF:000008">
    <property type="entry name" value="SusC/RagA family TonB-linked outer membrane protein"/>
    <property type="match status" value="1"/>
</dbReference>
<dbReference type="Pfam" id="PF07660">
    <property type="entry name" value="STN"/>
    <property type="match status" value="1"/>
</dbReference>
<sequence>MQLFRYCKGSFSPIAEKYLSPKTAILLVLRMKCTLLIFLISIFEINAKAYSQGISLSFEEAPLEQVLGEIKQQSRMLFFYNKEWLNQAKPVNIRVHNASLQEVLETCFQQQPFSYTIVNNTIVLKKNENNPSIQQLTVSGKVTDENGAALPGVSLLIIKNKRGTTTDSDGSFRLVIPENECLVRFSYIGYLNRELTVSGGQTLNVVLQPDAQHLDEVVIVGYGSQDRKTITGSLAEVKGEELTKATLTSATEMLQGKVAGLQSVTSGQPGANTQIRIRGIGSITAGAEPLYVVDGVPVNAGNLSRILTTSNALAGINPADIESISVLKDAASASIYGSRAANGVVLITTKKGKSGPTRFQFDLQGGFTDMSLPKLAQPLSKDQYLMLTEEGLRNAAYQEDELNRILDAYGRNNPETNWLDEVTRVGAQQQYNVSANGGNEKTTFNTSLGYFNQQATTIGSDYQRITSNLNLQHKPSEKFSFTIGMNIGYNKQNTPSNSSYYANPIYAAFLLRPTQNPYNPDGTINLSLIDFPNGGVYNQIAEATFNQRGSKGGRGIGSGRIEYKPLKNLTLSSQIGVDFNLLEEYRYRDPNFGDGYTSHGNAYAYYTRYFNWTWTNLADYKWDFNATKDFYANLKVGYETQRSNAYLMNAGGQNFPGSQSLTALINAATPTEASQTGADYSFTSLLSQVVIDYKQRYNLSGSFRRDGSSRFGANNRYGNFYSIGAAWNVDQENFWKDNSILSSLKVRGSYGVNGNANINNYEWRATYGFGNNYNQNPGSAPDAVGNPNLTWELNKPFNMGFDASLLGNAVNITVDYYTRTTSQLLLNVPLSRTTGFNSMLDNVGAMVNKGWELTLNASPLRKALRWDLNFNIAINKNKIKTLYAGQDIIDGQFIRREGLDFQTFYMREWAGVDPANGNPLWYKNTIDANGATDRSTTNNYNEAQRINTGKSASPKALGGFGTTFAFKGLTLDAQFSYSFGAFLRDGWVNYYFSDGYNPQYNRQTRQLDRWQEPGDITDVPKYIYGGNLNSYQASTRFLYSGDYIRLRALTLSYSLPASLLQKLKFSTASVYIRGTNLLTKTFDKDLPMDPELGINGEQTLNPFMNKVFTLGVNFNF</sequence>
<name>F4CCN6_SPHS2</name>
<dbReference type="Gene3D" id="2.170.130.10">
    <property type="entry name" value="TonB-dependent receptor, plug domain"/>
    <property type="match status" value="1"/>
</dbReference>
<dbReference type="InterPro" id="IPR023997">
    <property type="entry name" value="TonB-dep_OMP_SusC/RagA_CS"/>
</dbReference>
<dbReference type="OrthoDB" id="9768177at2"/>
<dbReference type="eggNOG" id="COG4206">
    <property type="taxonomic scope" value="Bacteria"/>
</dbReference>
<keyword evidence="3 7" id="KW-1134">Transmembrane beta strand</keyword>
<evidence type="ECO:0000256" key="6">
    <source>
        <dbReference type="ARBA" id="ARBA00023237"/>
    </source>
</evidence>
<evidence type="ECO:0000256" key="5">
    <source>
        <dbReference type="ARBA" id="ARBA00023136"/>
    </source>
</evidence>
<dbReference type="EMBL" id="CP002584">
    <property type="protein sequence ID" value="ADZ77572.1"/>
    <property type="molecule type" value="Genomic_DNA"/>
</dbReference>
<comment type="similarity">
    <text evidence="7">Belongs to the TonB-dependent receptor family.</text>
</comment>
<feature type="domain" description="TonB-dependent receptor plug" evidence="9">
    <location>
        <begin position="228"/>
        <end position="344"/>
    </location>
</feature>
<evidence type="ECO:0000259" key="8">
    <source>
        <dbReference type="Pfam" id="PF07660"/>
    </source>
</evidence>
<accession>F4CCN6</accession>
<dbReference type="GO" id="GO:0009279">
    <property type="term" value="C:cell outer membrane"/>
    <property type="evidence" value="ECO:0007669"/>
    <property type="project" value="UniProtKB-SubCell"/>
</dbReference>
<evidence type="ECO:0000256" key="2">
    <source>
        <dbReference type="ARBA" id="ARBA00022448"/>
    </source>
</evidence>
<keyword evidence="6 7" id="KW-0998">Cell outer membrane</keyword>
<dbReference type="Pfam" id="PF07715">
    <property type="entry name" value="Plug"/>
    <property type="match status" value="1"/>
</dbReference>
<dbReference type="SUPFAM" id="SSF56935">
    <property type="entry name" value="Porins"/>
    <property type="match status" value="1"/>
</dbReference>
<dbReference type="HOGENOM" id="CLU_004317_0_1_10"/>
<dbReference type="InterPro" id="IPR008969">
    <property type="entry name" value="CarboxyPept-like_regulatory"/>
</dbReference>
<dbReference type="InterPro" id="IPR012910">
    <property type="entry name" value="Plug_dom"/>
</dbReference>
<evidence type="ECO:0000313" key="10">
    <source>
        <dbReference type="EMBL" id="ADZ77572.1"/>
    </source>
</evidence>
<proteinExistence type="inferred from homology"/>
<gene>
    <name evidence="10" type="ordered locus">Sph21_1000</name>
</gene>
<keyword evidence="5 7" id="KW-0472">Membrane</keyword>
<dbReference type="InterPro" id="IPR023996">
    <property type="entry name" value="TonB-dep_OMP_SusC/RagA"/>
</dbReference>
<evidence type="ECO:0000256" key="7">
    <source>
        <dbReference type="PROSITE-ProRule" id="PRU01360"/>
    </source>
</evidence>
<dbReference type="KEGG" id="shg:Sph21_1000"/>
<dbReference type="PATRIC" id="fig|743722.3.peg.1072"/>
<dbReference type="Gene3D" id="3.55.50.30">
    <property type="match status" value="1"/>
</dbReference>
<evidence type="ECO:0000256" key="4">
    <source>
        <dbReference type="ARBA" id="ARBA00022692"/>
    </source>
</evidence>
<protein>
    <submittedName>
        <fullName evidence="10">TonB-dependent receptor plug</fullName>
    </submittedName>
</protein>
<dbReference type="Pfam" id="PF13715">
    <property type="entry name" value="CarbopepD_reg_2"/>
    <property type="match status" value="1"/>
</dbReference>
<dbReference type="AlphaFoldDB" id="F4CCN6"/>
<keyword evidence="4 7" id="KW-0812">Transmembrane</keyword>
<evidence type="ECO:0000256" key="1">
    <source>
        <dbReference type="ARBA" id="ARBA00004571"/>
    </source>
</evidence>
<keyword evidence="2 7" id="KW-0813">Transport</keyword>
<dbReference type="InterPro" id="IPR036942">
    <property type="entry name" value="Beta-barrel_TonB_sf"/>
</dbReference>
<feature type="domain" description="Secretin/TonB short N-terminal" evidence="8">
    <location>
        <begin position="77"/>
        <end position="126"/>
    </location>
</feature>
<dbReference type="InterPro" id="IPR039426">
    <property type="entry name" value="TonB-dep_rcpt-like"/>
</dbReference>
<dbReference type="PROSITE" id="PS52016">
    <property type="entry name" value="TONB_DEPENDENT_REC_3"/>
    <property type="match status" value="1"/>
</dbReference>
<dbReference type="STRING" id="743722.Sph21_1000"/>
<comment type="subcellular location">
    <subcellularLocation>
        <location evidence="1 7">Cell outer membrane</location>
        <topology evidence="1 7">Multi-pass membrane protein</topology>
    </subcellularLocation>
</comment>
<evidence type="ECO:0000259" key="9">
    <source>
        <dbReference type="Pfam" id="PF07715"/>
    </source>
</evidence>
<dbReference type="NCBIfam" id="TIGR04056">
    <property type="entry name" value="OMP_RagA_SusC"/>
    <property type="match status" value="1"/>
</dbReference>
<keyword evidence="10" id="KW-0675">Receptor</keyword>
<organism evidence="10">
    <name type="scientific">Sphingobacterium sp. (strain 21)</name>
    <dbReference type="NCBI Taxonomy" id="743722"/>
    <lineage>
        <taxon>Bacteria</taxon>
        <taxon>Pseudomonadati</taxon>
        <taxon>Bacteroidota</taxon>
        <taxon>Sphingobacteriia</taxon>
        <taxon>Sphingobacteriales</taxon>
        <taxon>Sphingobacteriaceae</taxon>
        <taxon>Sphingobacterium</taxon>
    </lineage>
</organism>
<dbReference type="InterPro" id="IPR037066">
    <property type="entry name" value="Plug_dom_sf"/>
</dbReference>
<dbReference type="Gene3D" id="2.40.170.20">
    <property type="entry name" value="TonB-dependent receptor, beta-barrel domain"/>
    <property type="match status" value="1"/>
</dbReference>
<dbReference type="eggNOG" id="COG1629">
    <property type="taxonomic scope" value="Bacteria"/>
</dbReference>
<evidence type="ECO:0000256" key="3">
    <source>
        <dbReference type="ARBA" id="ARBA00022452"/>
    </source>
</evidence>
<dbReference type="Gene3D" id="2.60.40.1120">
    <property type="entry name" value="Carboxypeptidase-like, regulatory domain"/>
    <property type="match status" value="1"/>
</dbReference>
<reference evidence="10" key="1">
    <citation type="submission" date="2011-03" db="EMBL/GenBank/DDBJ databases">
        <title>Complete sequence of Sphingobacterium sp. 21.</title>
        <authorList>
            <consortium name="US DOE Joint Genome Institute"/>
            <person name="Lucas S."/>
            <person name="Copeland A."/>
            <person name="Lapidus A."/>
            <person name="Cheng J.-F."/>
            <person name="Goodwin L."/>
            <person name="Pitluck S."/>
            <person name="Davenport K."/>
            <person name="Detter J.C."/>
            <person name="Han C."/>
            <person name="Tapia R."/>
            <person name="Land M."/>
            <person name="Hauser L."/>
            <person name="Kyrpides N."/>
            <person name="Ivanova N."/>
            <person name="Ovchinnikova G."/>
            <person name="Pagani I."/>
            <person name="Siebers A.K."/>
            <person name="Allgaier M."/>
            <person name="Thelen M.P."/>
            <person name="Hugenholtz P."/>
            <person name="Woyke T."/>
        </authorList>
    </citation>
    <scope>NUCLEOTIDE SEQUENCE</scope>
    <source>
        <strain evidence="10">21</strain>
    </source>
</reference>
<dbReference type="InterPro" id="IPR011662">
    <property type="entry name" value="Secretin/TonB_short_N"/>
</dbReference>